<dbReference type="InterPro" id="IPR036465">
    <property type="entry name" value="vWFA_dom_sf"/>
</dbReference>
<proteinExistence type="predicted"/>
<dbReference type="PANTHER" id="PTHR43473:SF2">
    <property type="entry name" value="MAGNESIUM-CHELATASE SUBUNIT CHLD, CHLOROPLASTIC"/>
    <property type="match status" value="1"/>
</dbReference>
<dbReference type="InterPro" id="IPR041628">
    <property type="entry name" value="ChlI/MoxR_AAA_lid"/>
</dbReference>
<keyword evidence="3" id="KW-0436">Ligase</keyword>
<dbReference type="SUPFAM" id="SSF52540">
    <property type="entry name" value="P-loop containing nucleoside triphosphate hydrolases"/>
    <property type="match status" value="1"/>
</dbReference>
<feature type="region of interest" description="Disordered" evidence="1">
    <location>
        <begin position="236"/>
        <end position="269"/>
    </location>
</feature>
<dbReference type="Proteomes" id="UP000037046">
    <property type="component" value="Unassembled WGS sequence"/>
</dbReference>
<dbReference type="EC" id="6.6.1.1" evidence="3"/>
<dbReference type="SMART" id="SM00327">
    <property type="entry name" value="VWA"/>
    <property type="match status" value="1"/>
</dbReference>
<organism evidence="3 4">
    <name type="scientific">Roseovarius tolerans</name>
    <dbReference type="NCBI Taxonomy" id="74031"/>
    <lineage>
        <taxon>Bacteria</taxon>
        <taxon>Pseudomonadati</taxon>
        <taxon>Pseudomonadota</taxon>
        <taxon>Alphaproteobacteria</taxon>
        <taxon>Rhodobacterales</taxon>
        <taxon>Roseobacteraceae</taxon>
        <taxon>Roseovarius</taxon>
    </lineage>
</organism>
<dbReference type="EMBL" id="LGVV01000011">
    <property type="protein sequence ID" value="KNX42204.1"/>
    <property type="molecule type" value="Genomic_DNA"/>
</dbReference>
<feature type="domain" description="VWFA" evidence="2">
    <location>
        <begin position="375"/>
        <end position="555"/>
    </location>
</feature>
<comment type="caution">
    <text evidence="3">The sequence shown here is derived from an EMBL/GenBank/DDBJ whole genome shotgun (WGS) entry which is preliminary data.</text>
</comment>
<dbReference type="SUPFAM" id="SSF53300">
    <property type="entry name" value="vWA-like"/>
    <property type="match status" value="1"/>
</dbReference>
<dbReference type="AlphaFoldDB" id="A0A0L6CWR9"/>
<dbReference type="InterPro" id="IPR002035">
    <property type="entry name" value="VWF_A"/>
</dbReference>
<dbReference type="PANTHER" id="PTHR43473">
    <property type="entry name" value="MAGNESIUM-CHELATASE SUBUNIT CHLD, CHLOROPLASTIC"/>
    <property type="match status" value="1"/>
</dbReference>
<evidence type="ECO:0000259" key="2">
    <source>
        <dbReference type="PROSITE" id="PS50234"/>
    </source>
</evidence>
<protein>
    <submittedName>
        <fullName evidence="3">Magnesium-chelatase 60 kDa subunit</fullName>
        <ecNumber evidence="3">6.6.1.1</ecNumber>
    </submittedName>
</protein>
<accession>A0A0L6CWR9</accession>
<feature type="compositionally biased region" description="Basic residues" evidence="1">
    <location>
        <begin position="307"/>
        <end position="316"/>
    </location>
</feature>
<dbReference type="RefSeq" id="WP_050662159.1">
    <property type="nucleotide sequence ID" value="NZ_CP118494.1"/>
</dbReference>
<feature type="compositionally biased region" description="Acidic residues" evidence="1">
    <location>
        <begin position="240"/>
        <end position="249"/>
    </location>
</feature>
<evidence type="ECO:0000313" key="4">
    <source>
        <dbReference type="Proteomes" id="UP000037046"/>
    </source>
</evidence>
<dbReference type="Gene3D" id="3.40.50.410">
    <property type="entry name" value="von Willebrand factor, type A domain"/>
    <property type="match status" value="1"/>
</dbReference>
<sequence length="560" mass="59271">MSGSAAWARALRALSLLAIDPEGLCGLHLRARAGPVRQRFETLLSTLPGPARRIHPDLSDTALFGGADVAATLAQGRLVWQEGLATQPARLILPMAERTPPHLAARLAQLLDREAKHGLILLDEGAEETERAPDALIERLAFGLDLNETGWQQAQATLPAPADLDAARAHLPEIRLHPDHIATLTALAARFGIDSLRAPLLALRAARALAALNMRDAPNDDDLREAAELVFAHRATQIPQEEDEAEPQDDTPPPDPETDSADIDETRGDIPDDMLIDAVAALIPPGLMERLQNARGVRGMRGAGAGARRKGNRRGRPLPSRPGKPDGRARIDIVATLRNAAPWQPLRRQGESGARVIIHPSDIRLRRFETRSDRLLIFAVDASGSAAMARLAEAKGAVELLLAQAYARRDHVALIAFRGTGAELLLPPTRSLVQAKRRLAGLPGGGGTPLAAGLLAGATLAAQARGRGLDPALALLTDGRANVALDGSGGRAAAMQEAYEVAAYLRALGLPAILIDTSARSAPETAQLAHGLGAQYLALPRADANRISTAVSTTLDATAR</sequence>
<evidence type="ECO:0000313" key="3">
    <source>
        <dbReference type="EMBL" id="KNX42204.1"/>
    </source>
</evidence>
<feature type="region of interest" description="Disordered" evidence="1">
    <location>
        <begin position="294"/>
        <end position="328"/>
    </location>
</feature>
<dbReference type="STRING" id="74031.SAMN04488077_10193"/>
<evidence type="ECO:0000256" key="1">
    <source>
        <dbReference type="SAM" id="MobiDB-lite"/>
    </source>
</evidence>
<dbReference type="Gene3D" id="1.10.8.80">
    <property type="entry name" value="Magnesium chelatase subunit I, C-Terminal domain"/>
    <property type="match status" value="1"/>
</dbReference>
<dbReference type="InterPro" id="IPR027417">
    <property type="entry name" value="P-loop_NTPase"/>
</dbReference>
<dbReference type="NCBIfam" id="NF009943">
    <property type="entry name" value="PRK13406.1"/>
    <property type="match status" value="1"/>
</dbReference>
<dbReference type="PROSITE" id="PS50234">
    <property type="entry name" value="VWFA"/>
    <property type="match status" value="1"/>
</dbReference>
<dbReference type="OrthoDB" id="9775079at2"/>
<dbReference type="Pfam" id="PF17863">
    <property type="entry name" value="AAA_lid_2"/>
    <property type="match status" value="1"/>
</dbReference>
<reference evidence="4" key="1">
    <citation type="submission" date="2015-07" db="EMBL/GenBank/DDBJ databases">
        <title>Draft Genome Sequence of Roseovarius tolerans EL-164, a producer of N-Acylated Alanine Methyl Esters (NAMEs).</title>
        <authorList>
            <person name="Voget S."/>
            <person name="Bruns H."/>
            <person name="Wagner-Doebler I."/>
            <person name="Schulz S."/>
            <person name="Daniel R."/>
        </authorList>
    </citation>
    <scope>NUCLEOTIDE SEQUENCE [LARGE SCALE GENOMIC DNA]</scope>
    <source>
        <strain evidence="4">EL-164</strain>
    </source>
</reference>
<name>A0A0L6CWR9_9RHOB</name>
<dbReference type="GO" id="GO:0016851">
    <property type="term" value="F:magnesium chelatase activity"/>
    <property type="evidence" value="ECO:0007669"/>
    <property type="project" value="UniProtKB-EC"/>
</dbReference>
<dbReference type="PATRIC" id="fig|74031.6.peg.1271"/>
<keyword evidence="4" id="KW-1185">Reference proteome</keyword>
<gene>
    <name evidence="3" type="primary">bchD</name>
    <name evidence="3" type="ORF">ROTO_12450</name>
</gene>
<dbReference type="Pfam" id="PF13519">
    <property type="entry name" value="VWA_2"/>
    <property type="match status" value="1"/>
</dbReference>